<evidence type="ECO:0000256" key="4">
    <source>
        <dbReference type="SAM" id="SignalP"/>
    </source>
</evidence>
<protein>
    <submittedName>
        <fullName evidence="5">Tetratricopeptide repeat protein</fullName>
    </submittedName>
</protein>
<evidence type="ECO:0000256" key="2">
    <source>
        <dbReference type="ARBA" id="ARBA00022803"/>
    </source>
</evidence>
<proteinExistence type="predicted"/>
<feature type="signal peptide" evidence="4">
    <location>
        <begin position="1"/>
        <end position="32"/>
    </location>
</feature>
<comment type="caution">
    <text evidence="5">The sequence shown here is derived from an EMBL/GenBank/DDBJ whole genome shotgun (WGS) entry which is preliminary data.</text>
</comment>
<gene>
    <name evidence="5" type="ORF">ACFOX3_05210</name>
</gene>
<dbReference type="RefSeq" id="WP_290259366.1">
    <property type="nucleotide sequence ID" value="NZ_JAUFQG010000004.1"/>
</dbReference>
<dbReference type="EMBL" id="JBHSCX010000003">
    <property type="protein sequence ID" value="MFC4361691.1"/>
    <property type="molecule type" value="Genomic_DNA"/>
</dbReference>
<dbReference type="Gene3D" id="1.25.40.10">
    <property type="entry name" value="Tetratricopeptide repeat domain"/>
    <property type="match status" value="2"/>
</dbReference>
<keyword evidence="2 3" id="KW-0802">TPR repeat</keyword>
<dbReference type="PANTHER" id="PTHR44858">
    <property type="entry name" value="TETRATRICOPEPTIDE REPEAT PROTEIN 6"/>
    <property type="match status" value="1"/>
</dbReference>
<dbReference type="InterPro" id="IPR011990">
    <property type="entry name" value="TPR-like_helical_dom_sf"/>
</dbReference>
<keyword evidence="1" id="KW-0677">Repeat</keyword>
<keyword evidence="4" id="KW-0732">Signal</keyword>
<evidence type="ECO:0000256" key="1">
    <source>
        <dbReference type="ARBA" id="ARBA00022737"/>
    </source>
</evidence>
<dbReference type="PROSITE" id="PS50005">
    <property type="entry name" value="TPR"/>
    <property type="match status" value="1"/>
</dbReference>
<evidence type="ECO:0000313" key="6">
    <source>
        <dbReference type="Proteomes" id="UP001595840"/>
    </source>
</evidence>
<feature type="repeat" description="TPR" evidence="3">
    <location>
        <begin position="110"/>
        <end position="143"/>
    </location>
</feature>
<dbReference type="SMART" id="SM00028">
    <property type="entry name" value="TPR"/>
    <property type="match status" value="5"/>
</dbReference>
<evidence type="ECO:0000256" key="3">
    <source>
        <dbReference type="PROSITE-ProRule" id="PRU00339"/>
    </source>
</evidence>
<dbReference type="PANTHER" id="PTHR44858:SF1">
    <property type="entry name" value="UDP-N-ACETYLGLUCOSAMINE--PEPTIDE N-ACETYLGLUCOSAMINYLTRANSFERASE SPINDLY-RELATED"/>
    <property type="match status" value="1"/>
</dbReference>
<dbReference type="Pfam" id="PF13432">
    <property type="entry name" value="TPR_16"/>
    <property type="match status" value="3"/>
</dbReference>
<sequence length="476" mass="52404">MMDVNFVKRLSAGCVALSFCLLALHSHGAVGASELTASDNDNFNFASIVVKLKEPRWAFLLANEPVAPTEAQLAASESRFARDLQPLLAAQKYAEIAQAFKARPIANDSAALRQLRGQVLLSMGRYKDAEAALDAALALMPNLALAHRSLSMVHLLQKQLPQAQKHLQRSIALGVADAQVYGQLAFVNLRLGNAASAVAGYQQALYMEADNEQWQQGLLYALIQSHGFDQAQALLEQMLEKNPSHAELWLQRGQLALKQARPQQALSSMEMALQLGDASIDNICTTAQLHIQAGSPRRAAQLLADNITAIAKQGEVKLAVVEQVSAWLAYRQAWGALAPLLRAVEKNRQKLPRYYQSQFAVYGAQWALHNGEQRHAGKQLQQAIAANPSNGEALLALATLMRSEKREERAVLYYARAEALTAYQERARLGRAQLEIDRQNYAEALRLLRQVAQVNPSRGDVMSNIQSLEHLLRNKG</sequence>
<dbReference type="InterPro" id="IPR019734">
    <property type="entry name" value="TPR_rpt"/>
</dbReference>
<accession>A0ABV8V2Q6</accession>
<dbReference type="Proteomes" id="UP001595840">
    <property type="component" value="Unassembled WGS sequence"/>
</dbReference>
<organism evidence="5 6">
    <name type="scientific">Simiduia curdlanivorans</name>
    <dbReference type="NCBI Taxonomy" id="1492769"/>
    <lineage>
        <taxon>Bacteria</taxon>
        <taxon>Pseudomonadati</taxon>
        <taxon>Pseudomonadota</taxon>
        <taxon>Gammaproteobacteria</taxon>
        <taxon>Cellvibrionales</taxon>
        <taxon>Cellvibrionaceae</taxon>
        <taxon>Simiduia</taxon>
    </lineage>
</organism>
<keyword evidence="6" id="KW-1185">Reference proteome</keyword>
<reference evidence="6" key="1">
    <citation type="journal article" date="2019" name="Int. J. Syst. Evol. Microbiol.">
        <title>The Global Catalogue of Microorganisms (GCM) 10K type strain sequencing project: providing services to taxonomists for standard genome sequencing and annotation.</title>
        <authorList>
            <consortium name="The Broad Institute Genomics Platform"/>
            <consortium name="The Broad Institute Genome Sequencing Center for Infectious Disease"/>
            <person name="Wu L."/>
            <person name="Ma J."/>
        </authorList>
    </citation>
    <scope>NUCLEOTIDE SEQUENCE [LARGE SCALE GENOMIC DNA]</scope>
    <source>
        <strain evidence="6">CECT 8570</strain>
    </source>
</reference>
<name>A0ABV8V2Q6_9GAMM</name>
<dbReference type="InterPro" id="IPR050498">
    <property type="entry name" value="Ycf3"/>
</dbReference>
<evidence type="ECO:0000313" key="5">
    <source>
        <dbReference type="EMBL" id="MFC4361691.1"/>
    </source>
</evidence>
<dbReference type="SUPFAM" id="SSF48452">
    <property type="entry name" value="TPR-like"/>
    <property type="match status" value="1"/>
</dbReference>
<feature type="chain" id="PRO_5047460580" evidence="4">
    <location>
        <begin position="33"/>
        <end position="476"/>
    </location>
</feature>